<dbReference type="EMBL" id="BLXT01004871">
    <property type="protein sequence ID" value="GFO17681.1"/>
    <property type="molecule type" value="Genomic_DNA"/>
</dbReference>
<evidence type="ECO:0000313" key="2">
    <source>
        <dbReference type="EMBL" id="GFO17681.1"/>
    </source>
</evidence>
<name>A0AAV4B2U9_9GAST</name>
<keyword evidence="3" id="KW-1185">Reference proteome</keyword>
<sequence>MDCTSPDRNVSFPNTSTNDLPELCDFKKNCSSDFHWTWYLFMTLLAGTTFSANLTSIVVLRRLRSTLTPVLRLALMNLSLTDVLFIIP</sequence>
<evidence type="ECO:0000313" key="3">
    <source>
        <dbReference type="Proteomes" id="UP000735302"/>
    </source>
</evidence>
<proteinExistence type="predicted"/>
<gene>
    <name evidence="2" type="ORF">PoB_004418600</name>
</gene>
<protein>
    <recommendedName>
        <fullName evidence="4">G-protein coupled receptors family 1 profile domain-containing protein</fullName>
    </recommendedName>
</protein>
<organism evidence="2 3">
    <name type="scientific">Plakobranchus ocellatus</name>
    <dbReference type="NCBI Taxonomy" id="259542"/>
    <lineage>
        <taxon>Eukaryota</taxon>
        <taxon>Metazoa</taxon>
        <taxon>Spiralia</taxon>
        <taxon>Lophotrochozoa</taxon>
        <taxon>Mollusca</taxon>
        <taxon>Gastropoda</taxon>
        <taxon>Heterobranchia</taxon>
        <taxon>Euthyneura</taxon>
        <taxon>Panpulmonata</taxon>
        <taxon>Sacoglossa</taxon>
        <taxon>Placobranchoidea</taxon>
        <taxon>Plakobranchidae</taxon>
        <taxon>Plakobranchus</taxon>
    </lineage>
</organism>
<keyword evidence="1" id="KW-0472">Membrane</keyword>
<reference evidence="2 3" key="1">
    <citation type="journal article" date="2021" name="Elife">
        <title>Chloroplast acquisition without the gene transfer in kleptoplastic sea slugs, Plakobranchus ocellatus.</title>
        <authorList>
            <person name="Maeda T."/>
            <person name="Takahashi S."/>
            <person name="Yoshida T."/>
            <person name="Shimamura S."/>
            <person name="Takaki Y."/>
            <person name="Nagai Y."/>
            <person name="Toyoda A."/>
            <person name="Suzuki Y."/>
            <person name="Arimoto A."/>
            <person name="Ishii H."/>
            <person name="Satoh N."/>
            <person name="Nishiyama T."/>
            <person name="Hasebe M."/>
            <person name="Maruyama T."/>
            <person name="Minagawa J."/>
            <person name="Obokata J."/>
            <person name="Shigenobu S."/>
        </authorList>
    </citation>
    <scope>NUCLEOTIDE SEQUENCE [LARGE SCALE GENOMIC DNA]</scope>
</reference>
<dbReference type="SUPFAM" id="SSF81321">
    <property type="entry name" value="Family A G protein-coupled receptor-like"/>
    <property type="match status" value="1"/>
</dbReference>
<keyword evidence="1" id="KW-0812">Transmembrane</keyword>
<comment type="caution">
    <text evidence="2">The sequence shown here is derived from an EMBL/GenBank/DDBJ whole genome shotgun (WGS) entry which is preliminary data.</text>
</comment>
<feature type="transmembrane region" description="Helical" evidence="1">
    <location>
        <begin position="36"/>
        <end position="58"/>
    </location>
</feature>
<dbReference type="Proteomes" id="UP000735302">
    <property type="component" value="Unassembled WGS sequence"/>
</dbReference>
<dbReference type="AlphaFoldDB" id="A0AAV4B2U9"/>
<accession>A0AAV4B2U9</accession>
<evidence type="ECO:0008006" key="4">
    <source>
        <dbReference type="Google" id="ProtNLM"/>
    </source>
</evidence>
<keyword evidence="1" id="KW-1133">Transmembrane helix</keyword>
<evidence type="ECO:0000256" key="1">
    <source>
        <dbReference type="SAM" id="Phobius"/>
    </source>
</evidence>